<dbReference type="Proteomes" id="UP000519439">
    <property type="component" value="Unassembled WGS sequence"/>
</dbReference>
<gene>
    <name evidence="2" type="ORF">GGR34_002311</name>
</gene>
<accession>A0A7W6IFS1</accession>
<keyword evidence="1" id="KW-0732">Signal</keyword>
<proteinExistence type="predicted"/>
<evidence type="ECO:0000256" key="1">
    <source>
        <dbReference type="SAM" id="SignalP"/>
    </source>
</evidence>
<organism evidence="2 3">
    <name type="scientific">Microvirga flocculans</name>
    <dbReference type="NCBI Taxonomy" id="217168"/>
    <lineage>
        <taxon>Bacteria</taxon>
        <taxon>Pseudomonadati</taxon>
        <taxon>Pseudomonadota</taxon>
        <taxon>Alphaproteobacteria</taxon>
        <taxon>Hyphomicrobiales</taxon>
        <taxon>Methylobacteriaceae</taxon>
        <taxon>Microvirga</taxon>
    </lineage>
</organism>
<reference evidence="2 3" key="1">
    <citation type="submission" date="2020-08" db="EMBL/GenBank/DDBJ databases">
        <title>Genomic Encyclopedia of Type Strains, Phase IV (KMG-IV): sequencing the most valuable type-strain genomes for metagenomic binning, comparative biology and taxonomic classification.</title>
        <authorList>
            <person name="Goeker M."/>
        </authorList>
    </citation>
    <scope>NUCLEOTIDE SEQUENCE [LARGE SCALE GENOMIC DNA]</scope>
    <source>
        <strain evidence="2 3">DSM 15743</strain>
    </source>
</reference>
<dbReference type="EMBL" id="JACIDC010000007">
    <property type="protein sequence ID" value="MBB4040654.1"/>
    <property type="molecule type" value="Genomic_DNA"/>
</dbReference>
<protein>
    <submittedName>
        <fullName evidence="2">Uncharacterized protein</fullName>
    </submittedName>
</protein>
<dbReference type="Gene3D" id="2.60.40.3440">
    <property type="match status" value="1"/>
</dbReference>
<evidence type="ECO:0000313" key="3">
    <source>
        <dbReference type="Proteomes" id="UP000519439"/>
    </source>
</evidence>
<feature type="chain" id="PRO_5031398901" evidence="1">
    <location>
        <begin position="23"/>
        <end position="125"/>
    </location>
</feature>
<feature type="signal peptide" evidence="1">
    <location>
        <begin position="1"/>
        <end position="22"/>
    </location>
</feature>
<comment type="caution">
    <text evidence="2">The sequence shown here is derived from an EMBL/GenBank/DDBJ whole genome shotgun (WGS) entry which is preliminary data.</text>
</comment>
<dbReference type="AlphaFoldDB" id="A0A7W6IFS1"/>
<sequence length="125" mass="13443">MTKLSFCLITSAVLLFPMQSQAQDCVVPPTYINGYRSEVEGTMTIKAGKGCGFGMNGIEGAIDEAVIVQKPKFGVAGVRGLMPFYVAKPGYQGDDEFSYAFIGTDRHGGPMRVTVKRKVTVVPSL</sequence>
<evidence type="ECO:0000313" key="2">
    <source>
        <dbReference type="EMBL" id="MBB4040654.1"/>
    </source>
</evidence>
<keyword evidence="3" id="KW-1185">Reference proteome</keyword>
<dbReference type="RefSeq" id="WP_027316254.1">
    <property type="nucleotide sequence ID" value="NZ_JACIDC010000007.1"/>
</dbReference>
<name>A0A7W6IFS1_9HYPH</name>